<dbReference type="InterPro" id="IPR002686">
    <property type="entry name" value="Transposase_17"/>
</dbReference>
<dbReference type="GO" id="GO:0006313">
    <property type="term" value="P:DNA transposition"/>
    <property type="evidence" value="ECO:0007669"/>
    <property type="project" value="InterPro"/>
</dbReference>
<comment type="caution">
    <text evidence="2">The sequence shown here is derived from an EMBL/GenBank/DDBJ whole genome shotgun (WGS) entry which is preliminary data.</text>
</comment>
<organism evidence="2 3">
    <name type="scientific">Candidatus Segetimicrobium genomatis</name>
    <dbReference type="NCBI Taxonomy" id="2569760"/>
    <lineage>
        <taxon>Bacteria</taxon>
        <taxon>Bacillati</taxon>
        <taxon>Candidatus Sysuimicrobiota</taxon>
        <taxon>Candidatus Sysuimicrobiia</taxon>
        <taxon>Candidatus Sysuimicrobiales</taxon>
        <taxon>Candidatus Segetimicrobiaceae</taxon>
        <taxon>Candidatus Segetimicrobium</taxon>
    </lineage>
</organism>
<gene>
    <name evidence="2" type="ORF">E6H01_09715</name>
</gene>
<evidence type="ECO:0000259" key="1">
    <source>
        <dbReference type="SMART" id="SM01321"/>
    </source>
</evidence>
<dbReference type="InterPro" id="IPR036515">
    <property type="entry name" value="Transposase_17_sf"/>
</dbReference>
<dbReference type="AlphaFoldDB" id="A0A537KXE7"/>
<dbReference type="GO" id="GO:0004803">
    <property type="term" value="F:transposase activity"/>
    <property type="evidence" value="ECO:0007669"/>
    <property type="project" value="InterPro"/>
</dbReference>
<name>A0A537KXE7_9BACT</name>
<dbReference type="PANTHER" id="PTHR34322:SF2">
    <property type="entry name" value="TRANSPOSASE IS200-LIKE DOMAIN-CONTAINING PROTEIN"/>
    <property type="match status" value="1"/>
</dbReference>
<reference evidence="2 3" key="1">
    <citation type="journal article" date="2019" name="Nat. Microbiol.">
        <title>Mediterranean grassland soil C-N compound turnover is dependent on rainfall and depth, and is mediated by genomically divergent microorganisms.</title>
        <authorList>
            <person name="Diamond S."/>
            <person name="Andeer P.F."/>
            <person name="Li Z."/>
            <person name="Crits-Christoph A."/>
            <person name="Burstein D."/>
            <person name="Anantharaman K."/>
            <person name="Lane K.R."/>
            <person name="Thomas B.C."/>
            <person name="Pan C."/>
            <person name="Northen T.R."/>
            <person name="Banfield J.F."/>
        </authorList>
    </citation>
    <scope>NUCLEOTIDE SEQUENCE [LARGE SCALE GENOMIC DNA]</scope>
    <source>
        <strain evidence="2">NP_4</strain>
    </source>
</reference>
<sequence>MGNHFHLLVEATDTPVSKMMHTLLHRYAQYVNRIHRHWGHLFGDRFWARVCSEEYDVLSVLRYVHLNPLRAGLVPRLELYPWSSHRIYLGITGVPWVATTILQSFHADRNRAVAAYAEFVADGARVCAHREQDGHVTKARHLGSGN</sequence>
<proteinExistence type="predicted"/>
<feature type="domain" description="Transposase IS200-like" evidence="1">
    <location>
        <begin position="1"/>
        <end position="67"/>
    </location>
</feature>
<dbReference type="EMBL" id="VBAL01000116">
    <property type="protein sequence ID" value="TMJ00413.1"/>
    <property type="molecule type" value="Genomic_DNA"/>
</dbReference>
<dbReference type="SUPFAM" id="SSF143422">
    <property type="entry name" value="Transposase IS200-like"/>
    <property type="match status" value="1"/>
</dbReference>
<dbReference type="SMART" id="SM01321">
    <property type="entry name" value="Y1_Tnp"/>
    <property type="match status" value="1"/>
</dbReference>
<dbReference type="Pfam" id="PF01797">
    <property type="entry name" value="Y1_Tnp"/>
    <property type="match status" value="1"/>
</dbReference>
<evidence type="ECO:0000313" key="2">
    <source>
        <dbReference type="EMBL" id="TMJ00413.1"/>
    </source>
</evidence>
<accession>A0A537KXE7</accession>
<dbReference type="GO" id="GO:0003677">
    <property type="term" value="F:DNA binding"/>
    <property type="evidence" value="ECO:0007669"/>
    <property type="project" value="InterPro"/>
</dbReference>
<protein>
    <recommendedName>
        <fullName evidence="1">Transposase IS200-like domain-containing protein</fullName>
    </recommendedName>
</protein>
<dbReference type="Proteomes" id="UP000319353">
    <property type="component" value="Unassembled WGS sequence"/>
</dbReference>
<dbReference type="PANTHER" id="PTHR34322">
    <property type="entry name" value="TRANSPOSASE, Y1_TNP DOMAIN-CONTAINING"/>
    <property type="match status" value="1"/>
</dbReference>
<evidence type="ECO:0000313" key="3">
    <source>
        <dbReference type="Proteomes" id="UP000319353"/>
    </source>
</evidence>
<dbReference type="Gene3D" id="3.30.70.1290">
    <property type="entry name" value="Transposase IS200-like"/>
    <property type="match status" value="1"/>
</dbReference>